<gene>
    <name evidence="1" type="ORF">FCL54_07040</name>
</gene>
<comment type="caution">
    <text evidence="1">The sequence shown here is derived from an EMBL/GenBank/DDBJ whole genome shotgun (WGS) entry which is preliminary data.</text>
</comment>
<name>A0A5R9F3U7_9BACL</name>
<evidence type="ECO:0000313" key="1">
    <source>
        <dbReference type="EMBL" id="TLS38362.1"/>
    </source>
</evidence>
<reference evidence="1 2" key="1">
    <citation type="submission" date="2019-04" db="EMBL/GenBank/DDBJ databases">
        <title>Bacillus caeni sp. nov., a bacterium isolated from mangrove sediment.</title>
        <authorList>
            <person name="Huang H."/>
            <person name="Mo K."/>
            <person name="Hu Y."/>
        </authorList>
    </citation>
    <scope>NUCLEOTIDE SEQUENCE [LARGE SCALE GENOMIC DNA]</scope>
    <source>
        <strain evidence="1 2">HB172195</strain>
    </source>
</reference>
<keyword evidence="2" id="KW-1185">Reference proteome</keyword>
<dbReference type="OrthoDB" id="2619675at2"/>
<dbReference type="EMBL" id="SWLG01000004">
    <property type="protein sequence ID" value="TLS38362.1"/>
    <property type="molecule type" value="Genomic_DNA"/>
</dbReference>
<protein>
    <submittedName>
        <fullName evidence="1">Uncharacterized protein</fullName>
    </submittedName>
</protein>
<dbReference type="AlphaFoldDB" id="A0A5R9F3U7"/>
<evidence type="ECO:0000313" key="2">
    <source>
        <dbReference type="Proteomes" id="UP000308230"/>
    </source>
</evidence>
<dbReference type="Proteomes" id="UP000308230">
    <property type="component" value="Unassembled WGS sequence"/>
</dbReference>
<sequence>MIIYGERKIPLPEDAIISITLGARFNIWRTIVNGFLTRFVMKQMMNNPGLLYAELVGNMEEGYGQTMTVWESKAMVPFRDSGSHKFSMKFFSWVFYSGKVHAYFSTYKANGYIPTFEEANQIAREYGRFFEGGKLIRKAQKPDISKLLKKKA</sequence>
<organism evidence="1 2">
    <name type="scientific">Exobacillus caeni</name>
    <dbReference type="NCBI Taxonomy" id="2574798"/>
    <lineage>
        <taxon>Bacteria</taxon>
        <taxon>Bacillati</taxon>
        <taxon>Bacillota</taxon>
        <taxon>Bacilli</taxon>
        <taxon>Bacillales</taxon>
        <taxon>Guptibacillaceae</taxon>
        <taxon>Exobacillus</taxon>
    </lineage>
</organism>
<accession>A0A5R9F3U7</accession>
<proteinExistence type="predicted"/>